<dbReference type="GO" id="GO:0044715">
    <property type="term" value="F:8-oxo-dGDP phosphatase activity"/>
    <property type="evidence" value="ECO:0007669"/>
    <property type="project" value="TreeGrafter"/>
</dbReference>
<dbReference type="InterPro" id="IPR036206">
    <property type="entry name" value="ThiamineP_synth_sf"/>
</dbReference>
<reference evidence="21" key="1">
    <citation type="submission" date="2016-10" db="EMBL/GenBank/DDBJ databases">
        <authorList>
            <person name="Varghese N."/>
            <person name="Submissions S."/>
        </authorList>
    </citation>
    <scope>NUCLEOTIDE SEQUENCE [LARGE SCALE GENOMIC DNA]</scope>
    <source>
        <strain evidence="21">DSM 7165</strain>
    </source>
</reference>
<evidence type="ECO:0000256" key="1">
    <source>
        <dbReference type="ARBA" id="ARBA00001946"/>
    </source>
</evidence>
<dbReference type="InterPro" id="IPR013785">
    <property type="entry name" value="Aldolase_TIM"/>
</dbReference>
<evidence type="ECO:0000256" key="10">
    <source>
        <dbReference type="ARBA" id="ARBA00035861"/>
    </source>
</evidence>
<dbReference type="InterPro" id="IPR000086">
    <property type="entry name" value="NUDIX_hydrolase_dom"/>
</dbReference>
<keyword evidence="7" id="KW-0378">Hydrolase</keyword>
<keyword evidence="5 18" id="KW-0479">Metal-binding</keyword>
<dbReference type="GO" id="GO:0044716">
    <property type="term" value="F:8-oxo-GDP phosphatase activity"/>
    <property type="evidence" value="ECO:0007669"/>
    <property type="project" value="TreeGrafter"/>
</dbReference>
<evidence type="ECO:0000256" key="3">
    <source>
        <dbReference type="ARBA" id="ARBA00022457"/>
    </source>
</evidence>
<dbReference type="AlphaFoldDB" id="A0A1H6QEQ9"/>
<accession>A0A1H6QEQ9</accession>
<dbReference type="NCBIfam" id="TIGR00586">
    <property type="entry name" value="mutt"/>
    <property type="match status" value="1"/>
</dbReference>
<dbReference type="Pfam" id="PF14815">
    <property type="entry name" value="NUDIX_4"/>
    <property type="match status" value="1"/>
</dbReference>
<evidence type="ECO:0000256" key="2">
    <source>
        <dbReference type="ARBA" id="ARBA00005582"/>
    </source>
</evidence>
<feature type="domain" description="Nudix hydrolase" evidence="19">
    <location>
        <begin position="4"/>
        <end position="129"/>
    </location>
</feature>
<evidence type="ECO:0000256" key="11">
    <source>
        <dbReference type="ARBA" id="ARBA00036904"/>
    </source>
</evidence>
<evidence type="ECO:0000313" key="20">
    <source>
        <dbReference type="EMBL" id="SEI40376.1"/>
    </source>
</evidence>
<evidence type="ECO:0000256" key="15">
    <source>
        <dbReference type="ARBA" id="ARBA00041979"/>
    </source>
</evidence>
<organism evidence="20 21">
    <name type="scientific">Allopseudospirillum japonicum</name>
    <dbReference type="NCBI Taxonomy" id="64971"/>
    <lineage>
        <taxon>Bacteria</taxon>
        <taxon>Pseudomonadati</taxon>
        <taxon>Pseudomonadota</taxon>
        <taxon>Gammaproteobacteria</taxon>
        <taxon>Oceanospirillales</taxon>
        <taxon>Oceanospirillaceae</taxon>
        <taxon>Allopseudospirillum</taxon>
    </lineage>
</organism>
<dbReference type="InterPro" id="IPR022998">
    <property type="entry name" value="ThiamineP_synth_TenI"/>
</dbReference>
<dbReference type="PROSITE" id="PS00893">
    <property type="entry name" value="NUDIX_BOX"/>
    <property type="match status" value="1"/>
</dbReference>
<evidence type="ECO:0000313" key="21">
    <source>
        <dbReference type="Proteomes" id="UP000242999"/>
    </source>
</evidence>
<feature type="binding site" evidence="17">
    <location>
        <position position="24"/>
    </location>
    <ligand>
        <name>8-oxo-dGTP</name>
        <dbReference type="ChEBI" id="CHEBI:77896"/>
    </ligand>
</feature>
<feature type="binding site" evidence="17">
    <location>
        <begin position="35"/>
        <end position="38"/>
    </location>
    <ligand>
        <name>8-oxo-dGTP</name>
        <dbReference type="ChEBI" id="CHEBI:77896"/>
    </ligand>
</feature>
<dbReference type="InterPro" id="IPR020476">
    <property type="entry name" value="Nudix_hydrolase"/>
</dbReference>
<dbReference type="NCBIfam" id="NF006530">
    <property type="entry name" value="PRK08999.1"/>
    <property type="match status" value="1"/>
</dbReference>
<dbReference type="EC" id="3.6.1.55" evidence="12"/>
<evidence type="ECO:0000256" key="17">
    <source>
        <dbReference type="PIRSR" id="PIRSR603561-1"/>
    </source>
</evidence>
<dbReference type="GO" id="GO:0008413">
    <property type="term" value="F:8-oxo-7,8-dihydroguanosine triphosphate pyrophosphatase activity"/>
    <property type="evidence" value="ECO:0007669"/>
    <property type="project" value="InterPro"/>
</dbReference>
<evidence type="ECO:0000256" key="8">
    <source>
        <dbReference type="ARBA" id="ARBA00022842"/>
    </source>
</evidence>
<evidence type="ECO:0000256" key="16">
    <source>
        <dbReference type="ARBA" id="ARBA00042798"/>
    </source>
</evidence>
<keyword evidence="21" id="KW-1185">Reference proteome</keyword>
<dbReference type="InterPro" id="IPR003561">
    <property type="entry name" value="Mutator_MutT"/>
</dbReference>
<dbReference type="PANTHER" id="PTHR47707:SF1">
    <property type="entry name" value="NUDIX HYDROLASE FAMILY PROTEIN"/>
    <property type="match status" value="1"/>
</dbReference>
<comment type="catalytic activity">
    <reaction evidence="11">
        <text>8-oxo-GTP + H2O = 8-oxo-GMP + diphosphate + H(+)</text>
        <dbReference type="Rhea" id="RHEA:67616"/>
        <dbReference type="ChEBI" id="CHEBI:15377"/>
        <dbReference type="ChEBI" id="CHEBI:15378"/>
        <dbReference type="ChEBI" id="CHEBI:33019"/>
        <dbReference type="ChEBI" id="CHEBI:143553"/>
        <dbReference type="ChEBI" id="CHEBI:145694"/>
    </reaction>
</comment>
<gene>
    <name evidence="20" type="ORF">SAMN05421831_101311</name>
</gene>
<dbReference type="GO" id="GO:0006260">
    <property type="term" value="P:DNA replication"/>
    <property type="evidence" value="ECO:0007669"/>
    <property type="project" value="UniProtKB-KW"/>
</dbReference>
<dbReference type="GO" id="GO:0006281">
    <property type="term" value="P:DNA repair"/>
    <property type="evidence" value="ECO:0007669"/>
    <property type="project" value="UniProtKB-KW"/>
</dbReference>
<dbReference type="PROSITE" id="PS51462">
    <property type="entry name" value="NUDIX"/>
    <property type="match status" value="1"/>
</dbReference>
<dbReference type="Proteomes" id="UP000242999">
    <property type="component" value="Unassembled WGS sequence"/>
</dbReference>
<feature type="binding site" evidence="18">
    <location>
        <position position="58"/>
    </location>
    <ligand>
        <name>Mg(2+)</name>
        <dbReference type="ChEBI" id="CHEBI:18420"/>
    </ligand>
</feature>
<dbReference type="Pfam" id="PF02581">
    <property type="entry name" value="TMP-TENI"/>
    <property type="match status" value="1"/>
</dbReference>
<dbReference type="InterPro" id="IPR015797">
    <property type="entry name" value="NUDIX_hydrolase-like_dom_sf"/>
</dbReference>
<evidence type="ECO:0000256" key="18">
    <source>
        <dbReference type="PIRSR" id="PIRSR603561-2"/>
    </source>
</evidence>
<dbReference type="InterPro" id="IPR047127">
    <property type="entry name" value="MutT-like"/>
</dbReference>
<evidence type="ECO:0000256" key="5">
    <source>
        <dbReference type="ARBA" id="ARBA00022723"/>
    </source>
</evidence>
<name>A0A1H6QEQ9_9GAMM</name>
<proteinExistence type="inferred from homology"/>
<dbReference type="Gene3D" id="3.20.20.70">
    <property type="entry name" value="Aldolase class I"/>
    <property type="match status" value="1"/>
</dbReference>
<dbReference type="InterPro" id="IPR020084">
    <property type="entry name" value="NUDIX_hydrolase_CS"/>
</dbReference>
<evidence type="ECO:0000256" key="12">
    <source>
        <dbReference type="ARBA" id="ARBA00038905"/>
    </source>
</evidence>
<dbReference type="EMBL" id="FNYH01000001">
    <property type="protein sequence ID" value="SEI40376.1"/>
    <property type="molecule type" value="Genomic_DNA"/>
</dbReference>
<evidence type="ECO:0000256" key="13">
    <source>
        <dbReference type="ARBA" id="ARBA00040794"/>
    </source>
</evidence>
<keyword evidence="9" id="KW-0234">DNA repair</keyword>
<comment type="similarity">
    <text evidence="2">Belongs to the Nudix hydrolase family.</text>
</comment>
<dbReference type="SUPFAM" id="SSF55811">
    <property type="entry name" value="Nudix"/>
    <property type="match status" value="1"/>
</dbReference>
<protein>
    <recommendedName>
        <fullName evidence="13">8-oxo-dGTP diphosphatase</fullName>
        <ecNumber evidence="12">3.6.1.55</ecNumber>
    </recommendedName>
    <alternativeName>
        <fullName evidence="16">7,8-dihydro-8-oxoguanine-triphosphatase</fullName>
    </alternativeName>
    <alternativeName>
        <fullName evidence="15">Mutator protein MutT</fullName>
    </alternativeName>
    <alternativeName>
        <fullName evidence="14">dGTP pyrophosphohydrolase</fullName>
    </alternativeName>
</protein>
<dbReference type="PRINTS" id="PR00502">
    <property type="entry name" value="NUDIXFAMILY"/>
</dbReference>
<keyword evidence="4" id="KW-0235">DNA replication</keyword>
<dbReference type="GO" id="GO:0035539">
    <property type="term" value="F:8-oxo-7,8-dihydrodeoxyguanosine triphosphate pyrophosphatase activity"/>
    <property type="evidence" value="ECO:0007669"/>
    <property type="project" value="UniProtKB-EC"/>
</dbReference>
<comment type="cofactor">
    <cofactor evidence="1 18">
        <name>Mg(2+)</name>
        <dbReference type="ChEBI" id="CHEBI:18420"/>
    </cofactor>
</comment>
<evidence type="ECO:0000256" key="4">
    <source>
        <dbReference type="ARBA" id="ARBA00022705"/>
    </source>
</evidence>
<evidence type="ECO:0000259" key="19">
    <source>
        <dbReference type="PROSITE" id="PS51462"/>
    </source>
</evidence>
<dbReference type="InterPro" id="IPR029119">
    <property type="entry name" value="MutY_C"/>
</dbReference>
<feature type="binding site" evidence="18">
    <location>
        <position position="38"/>
    </location>
    <ligand>
        <name>Mg(2+)</name>
        <dbReference type="ChEBI" id="CHEBI:18420"/>
    </ligand>
</feature>
<dbReference type="RefSeq" id="WP_093308186.1">
    <property type="nucleotide sequence ID" value="NZ_FNYH01000001.1"/>
</dbReference>
<dbReference type="CDD" id="cd03425">
    <property type="entry name" value="NUDIX_MutT_NudA_like"/>
    <property type="match status" value="1"/>
</dbReference>
<feature type="binding site" evidence="17">
    <location>
        <position position="120"/>
    </location>
    <ligand>
        <name>8-oxo-dGTP</name>
        <dbReference type="ChEBI" id="CHEBI:77896"/>
    </ligand>
</feature>
<keyword evidence="6" id="KW-0227">DNA damage</keyword>
<evidence type="ECO:0000256" key="6">
    <source>
        <dbReference type="ARBA" id="ARBA00022763"/>
    </source>
</evidence>
<dbReference type="STRING" id="64971.SAMN05421831_101311"/>
<keyword evidence="3" id="KW-0515">Mutator protein</keyword>
<dbReference type="CDD" id="cd00564">
    <property type="entry name" value="TMP_TenI"/>
    <property type="match status" value="1"/>
</dbReference>
<evidence type="ECO:0000256" key="7">
    <source>
        <dbReference type="ARBA" id="ARBA00022801"/>
    </source>
</evidence>
<dbReference type="SUPFAM" id="SSF51391">
    <property type="entry name" value="Thiamin phosphate synthase"/>
    <property type="match status" value="1"/>
</dbReference>
<dbReference type="Gene3D" id="3.90.79.10">
    <property type="entry name" value="Nucleoside Triphosphate Pyrophosphohydrolase"/>
    <property type="match status" value="1"/>
</dbReference>
<keyword evidence="8 18" id="KW-0460">Magnesium</keyword>
<dbReference type="PANTHER" id="PTHR47707">
    <property type="entry name" value="8-OXO-DGTP DIPHOSPHATASE"/>
    <property type="match status" value="1"/>
</dbReference>
<comment type="catalytic activity">
    <reaction evidence="10">
        <text>8-oxo-dGTP + H2O = 8-oxo-dGMP + diphosphate + H(+)</text>
        <dbReference type="Rhea" id="RHEA:31575"/>
        <dbReference type="ChEBI" id="CHEBI:15377"/>
        <dbReference type="ChEBI" id="CHEBI:15378"/>
        <dbReference type="ChEBI" id="CHEBI:33019"/>
        <dbReference type="ChEBI" id="CHEBI:63224"/>
        <dbReference type="ChEBI" id="CHEBI:77896"/>
        <dbReference type="EC" id="3.6.1.55"/>
    </reaction>
</comment>
<dbReference type="GO" id="GO:0009228">
    <property type="term" value="P:thiamine biosynthetic process"/>
    <property type="evidence" value="ECO:0007669"/>
    <property type="project" value="UniProtKB-KW"/>
</dbReference>
<evidence type="ECO:0000256" key="9">
    <source>
        <dbReference type="ARBA" id="ARBA00023204"/>
    </source>
</evidence>
<dbReference type="GO" id="GO:0046872">
    <property type="term" value="F:metal ion binding"/>
    <property type="evidence" value="ECO:0007669"/>
    <property type="project" value="UniProtKB-KW"/>
</dbReference>
<dbReference type="FunFam" id="3.90.79.10:FF:000014">
    <property type="entry name" value="8-oxo-dGTP diphosphatase MutT"/>
    <property type="match status" value="1"/>
</dbReference>
<evidence type="ECO:0000256" key="14">
    <source>
        <dbReference type="ARBA" id="ARBA00041592"/>
    </source>
</evidence>
<sequence>MSKCVRVAVAVIVRDHTHLLIARRHSHQDQGGLWEFPGGKLEVYETGYQALVRELEEEVGIHIRQARPLIQVRHDYANQQVLLDVWQVLDFQGEAYGREGQEVRWVALDTLADYAFPAANQAIVQAVRLPDQYLITPEPQQGLSAWLAQLEQGLTQAGPQPLVQIRAHSLKAQDYFKYAYAATELAHQYQARVILNATPDLLQQIPAQGVHLCAWQLAQYNKRPIEKNYFLSCAVHSPEQLAQAQRLQADWVCYSPILPTNSHPETTGLGWQALQNFCQQAKVPVYALGGMRAEHLARVQALGAQGIAGIRCFFNN</sequence>
<dbReference type="OrthoDB" id="9810648at2"/>